<proteinExistence type="predicted"/>
<dbReference type="Gene3D" id="1.10.30.50">
    <property type="match status" value="1"/>
</dbReference>
<feature type="domain" description="HNH nuclease" evidence="1">
    <location>
        <begin position="11"/>
        <end position="64"/>
    </location>
</feature>
<dbReference type="Pfam" id="PF14279">
    <property type="entry name" value="HNH_5"/>
    <property type="match status" value="1"/>
</dbReference>
<sequence length="171" mass="20360">MSNRESERRKKIREYVINRDGMICCYCDYPLKIEDVTMEHIVPDSRRGTFNSTNLTVACADCNNKRGNKPFFEYCKGFNFSADKILKYKKLYFNNLQIKILNIAKEECLKTDIATPNKLIDEACKILKIKKIDFSDYEKTYFFDIFFKEACERRRIKFCFEQLIRIIEADS</sequence>
<dbReference type="InterPro" id="IPR029471">
    <property type="entry name" value="HNH_5"/>
</dbReference>
<dbReference type="SMART" id="SM00507">
    <property type="entry name" value="HNHc"/>
    <property type="match status" value="1"/>
</dbReference>
<reference evidence="2" key="1">
    <citation type="submission" date="2020-05" db="EMBL/GenBank/DDBJ databases">
        <authorList>
            <person name="Chiriac C."/>
            <person name="Salcher M."/>
            <person name="Ghai R."/>
            <person name="Kavagutti S V."/>
        </authorList>
    </citation>
    <scope>NUCLEOTIDE SEQUENCE</scope>
</reference>
<gene>
    <name evidence="2" type="ORF">UFOVP1290_398</name>
</gene>
<dbReference type="PANTHER" id="PTHR33877:SF2">
    <property type="entry name" value="OS07G0170200 PROTEIN"/>
    <property type="match status" value="1"/>
</dbReference>
<organism evidence="2">
    <name type="scientific">uncultured Caudovirales phage</name>
    <dbReference type="NCBI Taxonomy" id="2100421"/>
    <lineage>
        <taxon>Viruses</taxon>
        <taxon>Duplodnaviria</taxon>
        <taxon>Heunggongvirae</taxon>
        <taxon>Uroviricota</taxon>
        <taxon>Caudoviricetes</taxon>
        <taxon>Peduoviridae</taxon>
        <taxon>Maltschvirus</taxon>
        <taxon>Maltschvirus maltsch</taxon>
    </lineage>
</organism>
<dbReference type="EMBL" id="LR797252">
    <property type="protein sequence ID" value="CAB4196878.1"/>
    <property type="molecule type" value="Genomic_DNA"/>
</dbReference>
<protein>
    <submittedName>
        <fullName evidence="2">HNHc domain containing protein</fullName>
    </submittedName>
</protein>
<dbReference type="InterPro" id="IPR052892">
    <property type="entry name" value="NA-targeting_endonuclease"/>
</dbReference>
<name>A0A6J5RTG9_9CAUD</name>
<evidence type="ECO:0000259" key="1">
    <source>
        <dbReference type="SMART" id="SM00507"/>
    </source>
</evidence>
<dbReference type="PANTHER" id="PTHR33877">
    <property type="entry name" value="SLL1193 PROTEIN"/>
    <property type="match status" value="1"/>
</dbReference>
<dbReference type="InterPro" id="IPR003615">
    <property type="entry name" value="HNH_nuc"/>
</dbReference>
<dbReference type="CDD" id="cd00085">
    <property type="entry name" value="HNHc"/>
    <property type="match status" value="1"/>
</dbReference>
<accession>A0A6J5RTG9</accession>
<evidence type="ECO:0000313" key="2">
    <source>
        <dbReference type="EMBL" id="CAB4196878.1"/>
    </source>
</evidence>